<dbReference type="EMBL" id="CAJVPL010000242">
    <property type="protein sequence ID" value="CAG8471503.1"/>
    <property type="molecule type" value="Genomic_DNA"/>
</dbReference>
<evidence type="ECO:0000313" key="2">
    <source>
        <dbReference type="EMBL" id="CAG8471503.1"/>
    </source>
</evidence>
<comment type="caution">
    <text evidence="2">The sequence shown here is derived from an EMBL/GenBank/DDBJ whole genome shotgun (WGS) entry which is preliminary data.</text>
</comment>
<evidence type="ECO:0000313" key="3">
    <source>
        <dbReference type="Proteomes" id="UP000789831"/>
    </source>
</evidence>
<accession>A0A9N8W2T1</accession>
<proteinExistence type="predicted"/>
<gene>
    <name evidence="2" type="ORF">AGERDE_LOCUS2763</name>
</gene>
<dbReference type="AlphaFoldDB" id="A0A9N8W2T1"/>
<feature type="region of interest" description="Disordered" evidence="1">
    <location>
        <begin position="39"/>
        <end position="59"/>
    </location>
</feature>
<protein>
    <submittedName>
        <fullName evidence="2">11992_t:CDS:1</fullName>
    </submittedName>
</protein>
<keyword evidence="3" id="KW-1185">Reference proteome</keyword>
<dbReference type="Proteomes" id="UP000789831">
    <property type="component" value="Unassembled WGS sequence"/>
</dbReference>
<evidence type="ECO:0000256" key="1">
    <source>
        <dbReference type="SAM" id="MobiDB-lite"/>
    </source>
</evidence>
<name>A0A9N8W2T1_9GLOM</name>
<reference evidence="2" key="1">
    <citation type="submission" date="2021-06" db="EMBL/GenBank/DDBJ databases">
        <authorList>
            <person name="Kallberg Y."/>
            <person name="Tangrot J."/>
            <person name="Rosling A."/>
        </authorList>
    </citation>
    <scope>NUCLEOTIDE SEQUENCE</scope>
    <source>
        <strain evidence="2">MT106</strain>
    </source>
</reference>
<sequence>MKLFRAETEKTTCCSQSGANTGFVLTLQSKDTAHVVDATASSLKRTSEPTPVDKSSYKS</sequence>
<organism evidence="2 3">
    <name type="scientific">Ambispora gerdemannii</name>
    <dbReference type="NCBI Taxonomy" id="144530"/>
    <lineage>
        <taxon>Eukaryota</taxon>
        <taxon>Fungi</taxon>
        <taxon>Fungi incertae sedis</taxon>
        <taxon>Mucoromycota</taxon>
        <taxon>Glomeromycotina</taxon>
        <taxon>Glomeromycetes</taxon>
        <taxon>Archaeosporales</taxon>
        <taxon>Ambisporaceae</taxon>
        <taxon>Ambispora</taxon>
    </lineage>
</organism>